<dbReference type="Gene3D" id="3.40.1170.60">
    <property type="match status" value="1"/>
</dbReference>
<gene>
    <name evidence="7" type="ORF">SCD_n03038</name>
</gene>
<evidence type="ECO:0000256" key="3">
    <source>
        <dbReference type="ARBA" id="ARBA00023199"/>
    </source>
</evidence>
<dbReference type="PANTHER" id="PTHR11076">
    <property type="entry name" value="DNA REPAIR POLYMERASE UMUC / TRANSFERASE FAMILY MEMBER"/>
    <property type="match status" value="1"/>
</dbReference>
<dbReference type="Gene3D" id="1.10.150.20">
    <property type="entry name" value="5' to 3' exonuclease, C-terminal subdomain"/>
    <property type="match status" value="1"/>
</dbReference>
<geneLocation type="plasmid" evidence="7 8">
    <name>pSCD</name>
</geneLocation>
<name>S6B939_SULDS</name>
<dbReference type="InterPro" id="IPR024728">
    <property type="entry name" value="PolY_HhH_motif"/>
</dbReference>
<dbReference type="RefSeq" id="WP_009207757.1">
    <property type="nucleotide sequence ID" value="NC_022358.1"/>
</dbReference>
<dbReference type="Pfam" id="PF13438">
    <property type="entry name" value="DUF4113"/>
    <property type="match status" value="1"/>
</dbReference>
<keyword evidence="7" id="KW-0614">Plasmid</keyword>
<dbReference type="GO" id="GO:0003887">
    <property type="term" value="F:DNA-directed DNA polymerase activity"/>
    <property type="evidence" value="ECO:0007669"/>
    <property type="project" value="TreeGrafter"/>
</dbReference>
<reference evidence="7 8" key="1">
    <citation type="journal article" date="2012" name="Appl. Environ. Microbiol.">
        <title>Draft genome sequence of a psychrotolerant sulfur-oxidizing bacterium, Sulfuricella denitrificans skB26, and proteomic insights into cold adaptation.</title>
        <authorList>
            <person name="Watanabe T."/>
            <person name="Kojima H."/>
            <person name="Fukui M."/>
        </authorList>
    </citation>
    <scope>NUCLEOTIDE SEQUENCE [LARGE SCALE GENOMIC DNA]</scope>
    <source>
        <strain evidence="8">skB26</strain>
        <plasmid evidence="7 8">pSCD</plasmid>
    </source>
</reference>
<sequence>MTTFALVDGNNFYVSCERVFNPKLEGKPVVVLSNNDGCAVARSLEVKALGVKMGTPWFQMKDLARQHGIIALSSNYTLYADLSNRMMSVLRMFSPDQEVYSIDECFLKLDGFGFDLSGYGQIIRQRVHRWTGIPVCVGIGSSKTLAKLANHVAKKRPQWNGVCDLGSLSESELHALMASIEVGEVWGVGRKIQEKLAAMQIHTVLDLKQADAGQIRRSLSVVVERTVMELRGISCLALEEMAPAKQQIMCSRSFGAPVMLLTDLREAVTSHASRAAEKLRRQASVAGAIHVFICTSPFREEDPQYSQGLTIPLPDATSDTKKLVKAVLWGLRQIYRPGYRYAKAGVMLMNLSPAATQQNSLFADEGADEESARLMQTMDLINRKRGKDSLFIASAGVRKHWQMKQGNKSPCYTTDWGELAVVRC</sequence>
<dbReference type="Proteomes" id="UP000015559">
    <property type="component" value="Plasmid pSCD"/>
</dbReference>
<dbReference type="Gene3D" id="3.30.70.270">
    <property type="match status" value="1"/>
</dbReference>
<dbReference type="GO" id="GO:0009432">
    <property type="term" value="P:SOS response"/>
    <property type="evidence" value="ECO:0007669"/>
    <property type="project" value="UniProtKB-KW"/>
</dbReference>
<evidence type="ECO:0000256" key="1">
    <source>
        <dbReference type="ARBA" id="ARBA00010945"/>
    </source>
</evidence>
<dbReference type="InterPro" id="IPR001126">
    <property type="entry name" value="UmuC"/>
</dbReference>
<dbReference type="PANTHER" id="PTHR11076:SF34">
    <property type="entry name" value="PROTEIN UMUC"/>
    <property type="match status" value="1"/>
</dbReference>
<dbReference type="InterPro" id="IPR017961">
    <property type="entry name" value="DNA_pol_Y-fam_little_finger"/>
</dbReference>
<dbReference type="GO" id="GO:0003684">
    <property type="term" value="F:damaged DNA binding"/>
    <property type="evidence" value="ECO:0007669"/>
    <property type="project" value="InterPro"/>
</dbReference>
<keyword evidence="4" id="KW-0234">DNA repair</keyword>
<dbReference type="OrthoDB" id="9808813at2"/>
<dbReference type="InterPro" id="IPR050116">
    <property type="entry name" value="DNA_polymerase-Y"/>
</dbReference>
<dbReference type="GO" id="GO:0005829">
    <property type="term" value="C:cytosol"/>
    <property type="evidence" value="ECO:0007669"/>
    <property type="project" value="TreeGrafter"/>
</dbReference>
<dbReference type="Pfam" id="PF11798">
    <property type="entry name" value="IMS_HHH"/>
    <property type="match status" value="1"/>
</dbReference>
<accession>S6B939</accession>
<dbReference type="NCBIfam" id="NF002955">
    <property type="entry name" value="PRK03609.1"/>
    <property type="match status" value="1"/>
</dbReference>
<dbReference type="Pfam" id="PF11799">
    <property type="entry name" value="IMS_C"/>
    <property type="match status" value="1"/>
</dbReference>
<dbReference type="KEGG" id="sdr:SCD_n03038"/>
<organism evidence="7 8">
    <name type="scientific">Sulfuricella denitrificans (strain DSM 22764 / NBRC 105220 / skB26)</name>
    <dbReference type="NCBI Taxonomy" id="1163617"/>
    <lineage>
        <taxon>Bacteria</taxon>
        <taxon>Pseudomonadati</taxon>
        <taxon>Pseudomonadota</taxon>
        <taxon>Betaproteobacteria</taxon>
        <taxon>Nitrosomonadales</taxon>
        <taxon>Sulfuricellaceae</taxon>
        <taxon>Sulfuricella</taxon>
    </lineage>
</organism>
<keyword evidence="3" id="KW-0741">SOS mutagenesis</keyword>
<keyword evidence="5" id="KW-0742">SOS response</keyword>
<evidence type="ECO:0000313" key="7">
    <source>
        <dbReference type="EMBL" id="BAN36837.1"/>
    </source>
</evidence>
<dbReference type="InterPro" id="IPR025188">
    <property type="entry name" value="DUF4113"/>
</dbReference>
<dbReference type="InterPro" id="IPR043128">
    <property type="entry name" value="Rev_trsase/Diguanyl_cyclase"/>
</dbReference>
<dbReference type="GO" id="GO:0006281">
    <property type="term" value="P:DNA repair"/>
    <property type="evidence" value="ECO:0007669"/>
    <property type="project" value="UniProtKB-KW"/>
</dbReference>
<dbReference type="AlphaFoldDB" id="S6B939"/>
<protein>
    <submittedName>
        <fullName evidence="7">UMUC domain-containing protein DNA-repair protein</fullName>
    </submittedName>
</protein>
<feature type="domain" description="UmuC" evidence="6">
    <location>
        <begin position="4"/>
        <end position="189"/>
    </location>
</feature>
<evidence type="ECO:0000256" key="2">
    <source>
        <dbReference type="ARBA" id="ARBA00022763"/>
    </source>
</evidence>
<dbReference type="PROSITE" id="PS50173">
    <property type="entry name" value="UMUC"/>
    <property type="match status" value="1"/>
</dbReference>
<evidence type="ECO:0000256" key="4">
    <source>
        <dbReference type="ARBA" id="ARBA00023204"/>
    </source>
</evidence>
<evidence type="ECO:0000256" key="5">
    <source>
        <dbReference type="ARBA" id="ARBA00023236"/>
    </source>
</evidence>
<keyword evidence="2" id="KW-0227">DNA damage</keyword>
<dbReference type="InterPro" id="IPR043502">
    <property type="entry name" value="DNA/RNA_pol_sf"/>
</dbReference>
<dbReference type="CDD" id="cd01700">
    <property type="entry name" value="PolY_Pol_V_umuC"/>
    <property type="match status" value="1"/>
</dbReference>
<dbReference type="HOGENOM" id="CLU_012348_3_0_4"/>
<evidence type="ECO:0000313" key="8">
    <source>
        <dbReference type="Proteomes" id="UP000015559"/>
    </source>
</evidence>
<dbReference type="EMBL" id="AP013067">
    <property type="protein sequence ID" value="BAN36837.1"/>
    <property type="molecule type" value="Genomic_DNA"/>
</dbReference>
<proteinExistence type="inferred from homology"/>
<evidence type="ECO:0000259" key="6">
    <source>
        <dbReference type="PROSITE" id="PS50173"/>
    </source>
</evidence>
<dbReference type="Pfam" id="PF00817">
    <property type="entry name" value="IMS"/>
    <property type="match status" value="1"/>
</dbReference>
<comment type="similarity">
    <text evidence="1">Belongs to the DNA polymerase type-Y family.</text>
</comment>
<dbReference type="SUPFAM" id="SSF56672">
    <property type="entry name" value="DNA/RNA polymerases"/>
    <property type="match status" value="1"/>
</dbReference>
<keyword evidence="8" id="KW-1185">Reference proteome</keyword>
<dbReference type="GO" id="GO:0042276">
    <property type="term" value="P:error-prone translesion synthesis"/>
    <property type="evidence" value="ECO:0007669"/>
    <property type="project" value="TreeGrafter"/>
</dbReference>